<dbReference type="KEGG" id="fln:FLA_3519"/>
<dbReference type="AlphaFoldDB" id="A0A173MIN2"/>
<dbReference type="Proteomes" id="UP000186917">
    <property type="component" value="Unassembled WGS sequence"/>
</dbReference>
<dbReference type="OrthoDB" id="9980925at2"/>
<keyword evidence="2" id="KW-1185">Reference proteome</keyword>
<protein>
    <submittedName>
        <fullName evidence="1">Uncharacterized protein</fullName>
    </submittedName>
</protein>
<organism evidence="1 2">
    <name type="scientific">Filimonas lacunae</name>
    <dbReference type="NCBI Taxonomy" id="477680"/>
    <lineage>
        <taxon>Bacteria</taxon>
        <taxon>Pseudomonadati</taxon>
        <taxon>Bacteroidota</taxon>
        <taxon>Chitinophagia</taxon>
        <taxon>Chitinophagales</taxon>
        <taxon>Chitinophagaceae</taxon>
        <taxon>Filimonas</taxon>
    </lineage>
</organism>
<proteinExistence type="predicted"/>
<sequence>MNNSIDILRMQSDIMKKIHAFKMFKIEGMDAVVKFFPKLKPFILANAHKNLEDLECEMIAQLDAIRMEVV</sequence>
<dbReference type="RefSeq" id="WP_144264127.1">
    <property type="nucleotide sequence ID" value="NZ_AP017422.1"/>
</dbReference>
<dbReference type="EMBL" id="FTOR01000009">
    <property type="protein sequence ID" value="SIT30178.1"/>
    <property type="molecule type" value="Genomic_DNA"/>
</dbReference>
<gene>
    <name evidence="1" type="ORF">SAMN05421788_109152</name>
</gene>
<reference evidence="2" key="1">
    <citation type="submission" date="2017-01" db="EMBL/GenBank/DDBJ databases">
        <authorList>
            <person name="Varghese N."/>
            <person name="Submissions S."/>
        </authorList>
    </citation>
    <scope>NUCLEOTIDE SEQUENCE [LARGE SCALE GENOMIC DNA]</scope>
    <source>
        <strain evidence="2">DSM 21054</strain>
    </source>
</reference>
<name>A0A173MIN2_9BACT</name>
<evidence type="ECO:0000313" key="1">
    <source>
        <dbReference type="EMBL" id="SIT30178.1"/>
    </source>
</evidence>
<evidence type="ECO:0000313" key="2">
    <source>
        <dbReference type="Proteomes" id="UP000186917"/>
    </source>
</evidence>
<accession>A0A173MIN2</accession>